<dbReference type="GO" id="GO:0005739">
    <property type="term" value="C:mitochondrion"/>
    <property type="evidence" value="ECO:0007669"/>
    <property type="project" value="TreeGrafter"/>
</dbReference>
<dbReference type="EMBL" id="JANBPY010001889">
    <property type="protein sequence ID" value="KAJ1957759.1"/>
    <property type="molecule type" value="Genomic_DNA"/>
</dbReference>
<dbReference type="InterPro" id="IPR045297">
    <property type="entry name" value="Complex1_LYR_LYRM4"/>
</dbReference>
<accession>A0A9W8AMZ1</accession>
<evidence type="ECO:0000313" key="4">
    <source>
        <dbReference type="Proteomes" id="UP001150925"/>
    </source>
</evidence>
<dbReference type="PANTHER" id="PTHR13166">
    <property type="entry name" value="PROTEIN C6ORF149"/>
    <property type="match status" value="1"/>
</dbReference>
<reference evidence="3" key="1">
    <citation type="submission" date="2022-07" db="EMBL/GenBank/DDBJ databases">
        <title>Phylogenomic reconstructions and comparative analyses of Kickxellomycotina fungi.</title>
        <authorList>
            <person name="Reynolds N.K."/>
            <person name="Stajich J.E."/>
            <person name="Barry K."/>
            <person name="Grigoriev I.V."/>
            <person name="Crous P."/>
            <person name="Smith M.E."/>
        </authorList>
    </citation>
    <scope>NUCLEOTIDE SEQUENCE</scope>
    <source>
        <strain evidence="3">RSA 1196</strain>
    </source>
</reference>
<dbReference type="OrthoDB" id="275715at2759"/>
<dbReference type="CDD" id="cd20264">
    <property type="entry name" value="Complex1_LYR_LYRM4"/>
    <property type="match status" value="1"/>
</dbReference>
<comment type="similarity">
    <text evidence="1">Belongs to the complex I LYR family.</text>
</comment>
<dbReference type="AlphaFoldDB" id="A0A9W8AMZ1"/>
<sequence length="85" mass="10036">MAQGNPRTEVLSLFRSFLRASRCFESYNFREYVHRRARDAFKQHRNETNPDTIQALIRKAQNELDVVQRQALINSIYSHGKLVVE</sequence>
<evidence type="ECO:0000256" key="1">
    <source>
        <dbReference type="ARBA" id="ARBA00009508"/>
    </source>
</evidence>
<evidence type="ECO:0000259" key="2">
    <source>
        <dbReference type="Pfam" id="PF05347"/>
    </source>
</evidence>
<dbReference type="GO" id="GO:0016226">
    <property type="term" value="P:iron-sulfur cluster assembly"/>
    <property type="evidence" value="ECO:0007669"/>
    <property type="project" value="InterPro"/>
</dbReference>
<dbReference type="Pfam" id="PF05347">
    <property type="entry name" value="Complex1_LYR"/>
    <property type="match status" value="1"/>
</dbReference>
<feature type="domain" description="Complex 1 LYR protein" evidence="2">
    <location>
        <begin position="9"/>
        <end position="66"/>
    </location>
</feature>
<protein>
    <recommendedName>
        <fullName evidence="2">Complex 1 LYR protein domain-containing protein</fullName>
    </recommendedName>
</protein>
<dbReference type="Proteomes" id="UP001150925">
    <property type="component" value="Unassembled WGS sequence"/>
</dbReference>
<proteinExistence type="inferred from homology"/>
<evidence type="ECO:0000313" key="3">
    <source>
        <dbReference type="EMBL" id="KAJ1957759.1"/>
    </source>
</evidence>
<organism evidence="3 4">
    <name type="scientific">Dispira parvispora</name>
    <dbReference type="NCBI Taxonomy" id="1520584"/>
    <lineage>
        <taxon>Eukaryota</taxon>
        <taxon>Fungi</taxon>
        <taxon>Fungi incertae sedis</taxon>
        <taxon>Zoopagomycota</taxon>
        <taxon>Kickxellomycotina</taxon>
        <taxon>Dimargaritomycetes</taxon>
        <taxon>Dimargaritales</taxon>
        <taxon>Dimargaritaceae</taxon>
        <taxon>Dispira</taxon>
    </lineage>
</organism>
<name>A0A9W8AMZ1_9FUNG</name>
<gene>
    <name evidence="3" type="ORF">IWQ62_005020</name>
</gene>
<dbReference type="PANTHER" id="PTHR13166:SF7">
    <property type="entry name" value="LYR MOTIF-CONTAINING PROTEIN 4"/>
    <property type="match status" value="1"/>
</dbReference>
<comment type="caution">
    <text evidence="3">The sequence shown here is derived from an EMBL/GenBank/DDBJ whole genome shotgun (WGS) entry which is preliminary data.</text>
</comment>
<dbReference type="InterPro" id="IPR008011">
    <property type="entry name" value="Complex1_LYR_dom"/>
</dbReference>
<keyword evidence="4" id="KW-1185">Reference proteome</keyword>
<dbReference type="GO" id="GO:1990221">
    <property type="term" value="C:L-cysteine desulfurase complex"/>
    <property type="evidence" value="ECO:0007669"/>
    <property type="project" value="TreeGrafter"/>
</dbReference>
<dbReference type="InterPro" id="IPR051522">
    <property type="entry name" value="ISC_assembly_LYR"/>
</dbReference>